<proteinExistence type="predicted"/>
<keyword evidence="1" id="KW-0812">Transmembrane</keyword>
<gene>
    <name evidence="2" type="ORF">SBA5_290040</name>
</gene>
<dbReference type="AlphaFoldDB" id="A0A2N9LA90"/>
<evidence type="ECO:0000313" key="3">
    <source>
        <dbReference type="Proteomes" id="UP000239735"/>
    </source>
</evidence>
<keyword evidence="1" id="KW-0472">Membrane</keyword>
<feature type="transmembrane region" description="Helical" evidence="1">
    <location>
        <begin position="32"/>
        <end position="58"/>
    </location>
</feature>
<dbReference type="OrthoDB" id="129648at2"/>
<accession>A0A2N9LA90</accession>
<organism evidence="2 3">
    <name type="scientific">Candidatus Sulfuritelmatomonas gaucii</name>
    <dbReference type="NCBI Taxonomy" id="2043161"/>
    <lineage>
        <taxon>Bacteria</taxon>
        <taxon>Pseudomonadati</taxon>
        <taxon>Acidobacteriota</taxon>
        <taxon>Terriglobia</taxon>
        <taxon>Terriglobales</taxon>
        <taxon>Acidobacteriaceae</taxon>
        <taxon>Candidatus Sulfuritelmatomonas</taxon>
    </lineage>
</organism>
<protein>
    <submittedName>
        <fullName evidence="2">Uncharacterized protein</fullName>
    </submittedName>
</protein>
<reference evidence="3" key="1">
    <citation type="submission" date="2018-02" db="EMBL/GenBank/DDBJ databases">
        <authorList>
            <person name="Hausmann B."/>
        </authorList>
    </citation>
    <scope>NUCLEOTIDE SEQUENCE [LARGE SCALE GENOMIC DNA]</scope>
    <source>
        <strain evidence="3">Peat soil MAG SbA5</strain>
    </source>
</reference>
<keyword evidence="1" id="KW-1133">Transmembrane helix</keyword>
<sequence>MIHPSHFTAVLLFALFASTVFGITMRDTPRRMFRYGAYCFTLFIGSVIVFSWVMYFIAR</sequence>
<dbReference type="EMBL" id="OKRB01000085">
    <property type="protein sequence ID" value="SPE20186.1"/>
    <property type="molecule type" value="Genomic_DNA"/>
</dbReference>
<evidence type="ECO:0000313" key="2">
    <source>
        <dbReference type="EMBL" id="SPE20186.1"/>
    </source>
</evidence>
<evidence type="ECO:0000256" key="1">
    <source>
        <dbReference type="SAM" id="Phobius"/>
    </source>
</evidence>
<name>A0A2N9LA90_9BACT</name>
<dbReference type="Proteomes" id="UP000239735">
    <property type="component" value="Unassembled WGS sequence"/>
</dbReference>